<comment type="caution">
    <text evidence="2">The sequence shown here is derived from an EMBL/GenBank/DDBJ whole genome shotgun (WGS) entry which is preliminary data.</text>
</comment>
<feature type="region of interest" description="Disordered" evidence="1">
    <location>
        <begin position="1"/>
        <end position="200"/>
    </location>
</feature>
<keyword evidence="3" id="KW-1185">Reference proteome</keyword>
<reference evidence="2 3" key="1">
    <citation type="submission" date="2016-07" db="EMBL/GenBank/DDBJ databases">
        <title>Pervasive Adenine N6-methylation of Active Genes in Fungi.</title>
        <authorList>
            <consortium name="DOE Joint Genome Institute"/>
            <person name="Mondo S.J."/>
            <person name="Dannebaum R.O."/>
            <person name="Kuo R.C."/>
            <person name="Labutti K."/>
            <person name="Haridas S."/>
            <person name="Kuo A."/>
            <person name="Salamov A."/>
            <person name="Ahrendt S.R."/>
            <person name="Lipzen A."/>
            <person name="Sullivan W."/>
            <person name="Andreopoulos W.B."/>
            <person name="Clum A."/>
            <person name="Lindquist E."/>
            <person name="Daum C."/>
            <person name="Ramamoorthy G.K."/>
            <person name="Gryganskyi A."/>
            <person name="Culley D."/>
            <person name="Magnuson J.K."/>
            <person name="James T.Y."/>
            <person name="O'Malley M.A."/>
            <person name="Stajich J.E."/>
            <person name="Spatafora J.W."/>
            <person name="Visel A."/>
            <person name="Grigoriev I.V."/>
        </authorList>
    </citation>
    <scope>NUCLEOTIDE SEQUENCE [LARGE SCALE GENOMIC DNA]</scope>
    <source>
        <strain evidence="2 3">NRRL 3301</strain>
    </source>
</reference>
<feature type="compositionally biased region" description="Low complexity" evidence="1">
    <location>
        <begin position="79"/>
        <end position="94"/>
    </location>
</feature>
<evidence type="ECO:0000256" key="1">
    <source>
        <dbReference type="SAM" id="MobiDB-lite"/>
    </source>
</evidence>
<feature type="region of interest" description="Disordered" evidence="1">
    <location>
        <begin position="441"/>
        <end position="462"/>
    </location>
</feature>
<dbReference type="CDD" id="cd22249">
    <property type="entry name" value="UDM1_RNF168_RNF169-like"/>
    <property type="match status" value="1"/>
</dbReference>
<feature type="region of interest" description="Disordered" evidence="1">
    <location>
        <begin position="488"/>
        <end position="517"/>
    </location>
</feature>
<feature type="compositionally biased region" description="Basic and acidic residues" evidence="1">
    <location>
        <begin position="115"/>
        <end position="124"/>
    </location>
</feature>
<feature type="region of interest" description="Disordered" evidence="1">
    <location>
        <begin position="651"/>
        <end position="715"/>
    </location>
</feature>
<accession>A0A1X2G257</accession>
<feature type="compositionally biased region" description="Polar residues" evidence="1">
    <location>
        <begin position="95"/>
        <end position="108"/>
    </location>
</feature>
<proteinExistence type="predicted"/>
<evidence type="ECO:0000313" key="2">
    <source>
        <dbReference type="EMBL" id="ORX42415.1"/>
    </source>
</evidence>
<protein>
    <submittedName>
        <fullName evidence="2">Uncharacterized protein</fullName>
    </submittedName>
</protein>
<name>A0A1X2G257_9FUNG</name>
<feature type="compositionally biased region" description="Polar residues" evidence="1">
    <location>
        <begin position="69"/>
        <end position="78"/>
    </location>
</feature>
<feature type="compositionally biased region" description="Pro residues" evidence="1">
    <location>
        <begin position="490"/>
        <end position="500"/>
    </location>
</feature>
<sequence length="895" mass="98886">MGKKDPQRKSVWRGISVKMESRPLSIQSLDSSRTSISWEQHSKPMEPVQEDVQKADNQQYYHAAPIQPIMSTTPVQVNPSLESSSASSPLQSASTNPSIADSCTSDTSNSRKKRDKENARKERLANLGSLTKTYEGTEKEKKRREEKQKLKEERKAAKELQKQEKEAAKKQKREEAIRKEIDNRKAKEQERLRKEEEKKVTKRSRTKSLFFSTKRVSSSVDLQSMHRNSIESTNTEGKNLFHWHTITFNWSLYFPPYLITVEKLSMDQPSSFISYSRQSVTSLATSNLSMCNMKDGRRQENETIEPYLPSLPSSLQPRPLTQRSPVMDQVLPNDNPTYQIDPLPEPSCLDYMPCTAVASSPLGSALLSDPAYHRLPHVLGQYEQRGHVEPDSRTDTAMLVQSSKLPQSIDDTPRVPSPMSVSIDKMENNMSFILNSLQMDSDSDAHDRSDSELYGNISDTSIDHPINQEHRMLDQQLMALELVTHGVHSLPPPPMGPLPALPVEAPSSSSLPSIQPRNLSNRVSITSKLSRASSLLSTSTYDTVPGPEVYAHSTKSTVSSDLPITSNQQESGVTVQDNVSKGSSKSQLYLPEEENMYVNIKKGNSPANSLLSATVTMPSSSSSMFVSDDGISTCSFESTEVPDPFIEATTASALPPSSHLSDRGMTDGGQMDAPISSDVRPLLSRRQSSLPTQPDISMAPEHIVAPPPLPGDMSSTISEQVAKALNVKSIGENASAHQVKIGSAILQETILQTPVTTSMTAIIERNPAPSTWDAPSFIGATCDDPLHSCGSVPAAELLAPLPRESSSANRIAANYLGPRDQEHEDQPIRQGIRFLFDNRFAKAKTLFQSKADSEPLFSYGLASMQFLKAMMVKRFQIVGVIDLSFFCPHLTLDLQ</sequence>
<evidence type="ECO:0000313" key="3">
    <source>
        <dbReference type="Proteomes" id="UP000242146"/>
    </source>
</evidence>
<organism evidence="2 3">
    <name type="scientific">Hesseltinella vesiculosa</name>
    <dbReference type="NCBI Taxonomy" id="101127"/>
    <lineage>
        <taxon>Eukaryota</taxon>
        <taxon>Fungi</taxon>
        <taxon>Fungi incertae sedis</taxon>
        <taxon>Mucoromycota</taxon>
        <taxon>Mucoromycotina</taxon>
        <taxon>Mucoromycetes</taxon>
        <taxon>Mucorales</taxon>
        <taxon>Cunninghamellaceae</taxon>
        <taxon>Hesseltinella</taxon>
    </lineage>
</organism>
<feature type="compositionally biased region" description="Polar residues" evidence="1">
    <location>
        <begin position="506"/>
        <end position="517"/>
    </location>
</feature>
<dbReference type="EMBL" id="MCGT01000068">
    <property type="protein sequence ID" value="ORX42415.1"/>
    <property type="molecule type" value="Genomic_DNA"/>
</dbReference>
<gene>
    <name evidence="2" type="ORF">DM01DRAFT_1215266</name>
</gene>
<feature type="region of interest" description="Disordered" evidence="1">
    <location>
        <begin position="553"/>
        <end position="585"/>
    </location>
</feature>
<dbReference type="Proteomes" id="UP000242146">
    <property type="component" value="Unassembled WGS sequence"/>
</dbReference>
<dbReference type="AlphaFoldDB" id="A0A1X2G257"/>
<feature type="compositionally biased region" description="Basic and acidic residues" evidence="1">
    <location>
        <begin position="135"/>
        <end position="199"/>
    </location>
</feature>
<feature type="compositionally biased region" description="Polar residues" evidence="1">
    <location>
        <begin position="685"/>
        <end position="695"/>
    </location>
</feature>
<feature type="compositionally biased region" description="Polar residues" evidence="1">
    <location>
        <begin position="24"/>
        <end position="39"/>
    </location>
</feature>